<evidence type="ECO:0000256" key="7">
    <source>
        <dbReference type="SAM" id="Coils"/>
    </source>
</evidence>
<evidence type="ECO:0000259" key="9">
    <source>
        <dbReference type="Pfam" id="PF06429"/>
    </source>
</evidence>
<evidence type="ECO:0000259" key="10">
    <source>
        <dbReference type="Pfam" id="PF22638"/>
    </source>
</evidence>
<protein>
    <recommendedName>
        <fullName evidence="4">Flagellar hook-associated protein 1</fullName>
    </recommendedName>
</protein>
<dbReference type="OrthoDB" id="9802553at2"/>
<feature type="domain" description="Flagellar basal body rod protein N-terminal" evidence="8">
    <location>
        <begin position="9"/>
        <end position="32"/>
    </location>
</feature>
<comment type="subcellular location">
    <subcellularLocation>
        <location evidence="1">Bacterial flagellum</location>
    </subcellularLocation>
    <subcellularLocation>
        <location evidence="2">Secreted</location>
    </subcellularLocation>
</comment>
<dbReference type="PANTHER" id="PTHR30033:SF1">
    <property type="entry name" value="FLAGELLAR HOOK-ASSOCIATED PROTEIN 1"/>
    <property type="match status" value="1"/>
</dbReference>
<name>B9L674_NAUPA</name>
<evidence type="ECO:0000259" key="8">
    <source>
        <dbReference type="Pfam" id="PF00460"/>
    </source>
</evidence>
<keyword evidence="12" id="KW-1185">Reference proteome</keyword>
<dbReference type="GO" id="GO:0009424">
    <property type="term" value="C:bacterial-type flagellum hook"/>
    <property type="evidence" value="ECO:0007669"/>
    <property type="project" value="InterPro"/>
</dbReference>
<keyword evidence="5" id="KW-0964">Secreted</keyword>
<dbReference type="Pfam" id="PF00460">
    <property type="entry name" value="Flg_bb_rod"/>
    <property type="match status" value="1"/>
</dbReference>
<dbReference type="InterPro" id="IPR010930">
    <property type="entry name" value="Flg_bb/hook_C_dom"/>
</dbReference>
<feature type="domain" description="Flagellar hook-associated protein FlgK helical" evidence="10">
    <location>
        <begin position="95"/>
        <end position="334"/>
    </location>
</feature>
<evidence type="ECO:0000256" key="3">
    <source>
        <dbReference type="ARBA" id="ARBA00009677"/>
    </source>
</evidence>
<dbReference type="PANTHER" id="PTHR30033">
    <property type="entry name" value="FLAGELLAR HOOK-ASSOCIATED PROTEIN 1"/>
    <property type="match status" value="1"/>
</dbReference>
<dbReference type="Pfam" id="PF22638">
    <property type="entry name" value="FlgK_D1"/>
    <property type="match status" value="1"/>
</dbReference>
<dbReference type="HOGENOM" id="CLU_012762_1_3_7"/>
<dbReference type="SUPFAM" id="SSF64518">
    <property type="entry name" value="Phase 1 flagellin"/>
    <property type="match status" value="1"/>
</dbReference>
<evidence type="ECO:0000256" key="5">
    <source>
        <dbReference type="ARBA" id="ARBA00022525"/>
    </source>
</evidence>
<keyword evidence="7" id="KW-0175">Coiled coil</keyword>
<evidence type="ECO:0000256" key="6">
    <source>
        <dbReference type="ARBA" id="ARBA00023143"/>
    </source>
</evidence>
<feature type="domain" description="Flagellar basal-body/hook protein C-terminal" evidence="9">
    <location>
        <begin position="684"/>
        <end position="722"/>
    </location>
</feature>
<evidence type="ECO:0000256" key="2">
    <source>
        <dbReference type="ARBA" id="ARBA00004613"/>
    </source>
</evidence>
<accession>B9L674</accession>
<dbReference type="RefSeq" id="WP_015902088.1">
    <property type="nucleotide sequence ID" value="NC_012115.1"/>
</dbReference>
<dbReference type="KEGG" id="nam:NAMH_1470"/>
<dbReference type="STRING" id="598659.NAMH_1470"/>
<sequence length="727" mass="79679">MAISTSFSTALTGLKAHQTAIDVTSNNISNASNPDYVRERAVFSTLNPINSIPGDIGTGVQISSIYRITDTFLFNRYTSTSATFANLDTQEQYLKEIATYFPDVTDNGLYKDMEDFFNAWQTFASNPNDGAVKVDLAAKTQALADNIKTLKGKLEDIQKSINDSLNSKLTEANNIIKQIAELNKEITAHEANNESNANELRDKRDALEKRLKELLDVKVFKSGVTSQDAQGAVTTDYEEDYQISLGGYPLVDNSTYHELSIESLSGNPMIGIEKQDYSVVDITKSVTGGEIGALLNLRGTDFDKEGNPTNGTLGNLMTSLDSLANGLIRSVNSIYSYSAQESVETDVISSPNTISPDLTDVSLSSLYNNYKILKSPVRDGNLILNVYDDQGNLNTATEIKVAVSADDSINDVIQNINNELTNAGITDVEAKLVNGQLKFVNSSDSSETSKILVKDDGAQLFTALNQIEYQPLNQVNDTQLPLPLKNGDFDIVVYDSDGNAIAKRTITVNMDSKDPKYSTIEGILAQINTPGIDDNGDNNLNNDVDDYYQAEFINGKLILSKKTDQNTYVGLDNDNADFGGAFGINKFFDGNNASNIQLRQELQDDPSLIKASKTPNSGDNTIANSVLQLQYDNINFYVNGKTQSNTIYGFYRGLTADLANQTQIVSSKKESTQTLLTSISNEYYSLSGVNIDEELVNLEQYQRGYQANAKVITTINQMLDALFSIKQ</sequence>
<dbReference type="Proteomes" id="UP000000448">
    <property type="component" value="Chromosome"/>
</dbReference>
<gene>
    <name evidence="11" type="primary">flgK</name>
    <name evidence="11" type="ordered locus">NAMH_1470</name>
</gene>
<dbReference type="InterPro" id="IPR002371">
    <property type="entry name" value="FlgK"/>
</dbReference>
<dbReference type="GO" id="GO:0044780">
    <property type="term" value="P:bacterial-type flagellum assembly"/>
    <property type="evidence" value="ECO:0007669"/>
    <property type="project" value="InterPro"/>
</dbReference>
<dbReference type="GO" id="GO:0005198">
    <property type="term" value="F:structural molecule activity"/>
    <property type="evidence" value="ECO:0007669"/>
    <property type="project" value="InterPro"/>
</dbReference>
<dbReference type="InterPro" id="IPR001444">
    <property type="entry name" value="Flag_bb_rod_N"/>
</dbReference>
<dbReference type="Pfam" id="PF06429">
    <property type="entry name" value="Flg_bbr_C"/>
    <property type="match status" value="1"/>
</dbReference>
<feature type="coiled-coil region" evidence="7">
    <location>
        <begin position="165"/>
        <end position="217"/>
    </location>
</feature>
<keyword evidence="6" id="KW-0975">Bacterial flagellum</keyword>
<dbReference type="NCBIfam" id="TIGR02492">
    <property type="entry name" value="flgK_ends"/>
    <property type="match status" value="1"/>
</dbReference>
<reference evidence="11 12" key="1">
    <citation type="journal article" date="2009" name="PLoS Genet.">
        <title>Adaptations to submarine hydrothermal environments exemplified by the genome of Nautilia profundicola.</title>
        <authorList>
            <person name="Campbell B.J."/>
            <person name="Smith J.L."/>
            <person name="Hanson T.E."/>
            <person name="Klotz M.G."/>
            <person name="Stein L.Y."/>
            <person name="Lee C.K."/>
            <person name="Wu D."/>
            <person name="Robinson J.M."/>
            <person name="Khouri H.M."/>
            <person name="Eisen J.A."/>
            <person name="Cary S.C."/>
        </authorList>
    </citation>
    <scope>NUCLEOTIDE SEQUENCE [LARGE SCALE GENOMIC DNA]</scope>
    <source>
        <strain evidence="12">ATCC BAA-1463 / DSM 18972 / AmH</strain>
    </source>
</reference>
<dbReference type="GO" id="GO:0005576">
    <property type="term" value="C:extracellular region"/>
    <property type="evidence" value="ECO:0007669"/>
    <property type="project" value="UniProtKB-SubCell"/>
</dbReference>
<dbReference type="EMBL" id="CP001279">
    <property type="protein sequence ID" value="ACM93036.1"/>
    <property type="molecule type" value="Genomic_DNA"/>
</dbReference>
<dbReference type="AlphaFoldDB" id="B9L674"/>
<organism evidence="11 12">
    <name type="scientific">Nautilia profundicola (strain ATCC BAA-1463 / DSM 18972 / AmH)</name>
    <dbReference type="NCBI Taxonomy" id="598659"/>
    <lineage>
        <taxon>Bacteria</taxon>
        <taxon>Pseudomonadati</taxon>
        <taxon>Campylobacterota</taxon>
        <taxon>Epsilonproteobacteria</taxon>
        <taxon>Nautiliales</taxon>
        <taxon>Nautiliaceae</taxon>
        <taxon>Nautilia</taxon>
    </lineage>
</organism>
<evidence type="ECO:0000313" key="11">
    <source>
        <dbReference type="EMBL" id="ACM93036.1"/>
    </source>
</evidence>
<proteinExistence type="inferred from homology"/>
<dbReference type="eggNOG" id="COG1256">
    <property type="taxonomic scope" value="Bacteria"/>
</dbReference>
<evidence type="ECO:0000256" key="1">
    <source>
        <dbReference type="ARBA" id="ARBA00004365"/>
    </source>
</evidence>
<evidence type="ECO:0000313" key="12">
    <source>
        <dbReference type="Proteomes" id="UP000000448"/>
    </source>
</evidence>
<keyword evidence="11" id="KW-0282">Flagellum</keyword>
<keyword evidence="11" id="KW-0969">Cilium</keyword>
<keyword evidence="11" id="KW-0966">Cell projection</keyword>
<comment type="similarity">
    <text evidence="3">Belongs to the flagella basal body rod proteins family.</text>
</comment>
<dbReference type="InterPro" id="IPR053927">
    <property type="entry name" value="FlgK_helical"/>
</dbReference>
<dbReference type="PRINTS" id="PR01005">
    <property type="entry name" value="FLGHOOKAP1"/>
</dbReference>
<evidence type="ECO:0000256" key="4">
    <source>
        <dbReference type="ARBA" id="ARBA00016244"/>
    </source>
</evidence>
<dbReference type="eggNOG" id="COG1749">
    <property type="taxonomic scope" value="Bacteria"/>
</dbReference>